<feature type="region of interest" description="Disordered" evidence="1">
    <location>
        <begin position="118"/>
        <end position="175"/>
    </location>
</feature>
<feature type="compositionally biased region" description="Basic and acidic residues" evidence="1">
    <location>
        <begin position="165"/>
        <end position="175"/>
    </location>
</feature>
<evidence type="ECO:0000313" key="2">
    <source>
        <dbReference type="EMBL" id="KAJ7187575.1"/>
    </source>
</evidence>
<keyword evidence="3" id="KW-1185">Reference proteome</keyword>
<evidence type="ECO:0000313" key="3">
    <source>
        <dbReference type="Proteomes" id="UP001219525"/>
    </source>
</evidence>
<dbReference type="Proteomes" id="UP001219525">
    <property type="component" value="Unassembled WGS sequence"/>
</dbReference>
<evidence type="ECO:0000256" key="1">
    <source>
        <dbReference type="SAM" id="MobiDB-lite"/>
    </source>
</evidence>
<comment type="caution">
    <text evidence="2">The sequence shown here is derived from an EMBL/GenBank/DDBJ whole genome shotgun (WGS) entry which is preliminary data.</text>
</comment>
<protein>
    <submittedName>
        <fullName evidence="2">Uncharacterized protein</fullName>
    </submittedName>
</protein>
<reference evidence="2" key="1">
    <citation type="submission" date="2023-03" db="EMBL/GenBank/DDBJ databases">
        <title>Massive genome expansion in bonnet fungi (Mycena s.s.) driven by repeated elements and novel gene families across ecological guilds.</title>
        <authorList>
            <consortium name="Lawrence Berkeley National Laboratory"/>
            <person name="Harder C.B."/>
            <person name="Miyauchi S."/>
            <person name="Viragh M."/>
            <person name="Kuo A."/>
            <person name="Thoen E."/>
            <person name="Andreopoulos B."/>
            <person name="Lu D."/>
            <person name="Skrede I."/>
            <person name="Drula E."/>
            <person name="Henrissat B."/>
            <person name="Morin E."/>
            <person name="Kohler A."/>
            <person name="Barry K."/>
            <person name="LaButti K."/>
            <person name="Morin E."/>
            <person name="Salamov A."/>
            <person name="Lipzen A."/>
            <person name="Mereny Z."/>
            <person name="Hegedus B."/>
            <person name="Baldrian P."/>
            <person name="Stursova M."/>
            <person name="Weitz H."/>
            <person name="Taylor A."/>
            <person name="Grigoriev I.V."/>
            <person name="Nagy L.G."/>
            <person name="Martin F."/>
            <person name="Kauserud H."/>
        </authorList>
    </citation>
    <scope>NUCLEOTIDE SEQUENCE</scope>
    <source>
        <strain evidence="2">9144</strain>
    </source>
</reference>
<dbReference type="AlphaFoldDB" id="A0AAD6XX69"/>
<proteinExistence type="predicted"/>
<name>A0AAD6XX69_9AGAR</name>
<dbReference type="EMBL" id="JARJCW010000192">
    <property type="protein sequence ID" value="KAJ7187575.1"/>
    <property type="molecule type" value="Genomic_DNA"/>
</dbReference>
<gene>
    <name evidence="2" type="ORF">GGX14DRAFT_611266</name>
</gene>
<feature type="compositionally biased region" description="Basic residues" evidence="1">
    <location>
        <begin position="150"/>
        <end position="164"/>
    </location>
</feature>
<accession>A0AAD6XX69</accession>
<organism evidence="2 3">
    <name type="scientific">Mycena pura</name>
    <dbReference type="NCBI Taxonomy" id="153505"/>
    <lineage>
        <taxon>Eukaryota</taxon>
        <taxon>Fungi</taxon>
        <taxon>Dikarya</taxon>
        <taxon>Basidiomycota</taxon>
        <taxon>Agaricomycotina</taxon>
        <taxon>Agaricomycetes</taxon>
        <taxon>Agaricomycetidae</taxon>
        <taxon>Agaricales</taxon>
        <taxon>Marasmiineae</taxon>
        <taxon>Mycenaceae</taxon>
        <taxon>Mycena</taxon>
    </lineage>
</organism>
<sequence>MSSNSNQYTAQDKLNWTQFEKSALAHMMGCGPYPGPEPHGYEACHVRLNPSALRLEHVSIVAARTSTRSAGPDVAMNQTAFSGLIGAIAQMAMPRGPNASARRLGPGTYPGVGNARFRAYRADRDTGRDSGNFKLRRKGYQPRPDQAEGRRKHKNKKRTRRNRKAKQEPEPKIEAEDMTIGDLIHADVAMDDNTSMVAQDGSIFADSEDTMSINNDEYELEEDNGFNAAACKLINSTVNLIKILVFRLTSNYSEGFFFSSASTRPSPSLSCSPRQLSIAACWSRRRLLVAAWRQPSACRLMCTRRPKSATAIRYRSPHPSTSRPPMHALRLFVTVTSSLSLSPQEWPCTPPTARHLFASLFPATTRSSDPSPLHALPSKNMRFPLPAHVTRVPRTRPPLNARHVEQHPPPPWIAHAHNLLLVACRAHVALARACIALYHSLSGARLPAPTRRRRRFPFAERVASHRTRLLPTARHRAVRPPLVRRPSPVHCQPRGTHLDRCLPPAACPPSAARRPPPTARLDLPNRRPHPIFGCRLLTLCRTSLWTLTCRCHCSTTTASPRKRMGGRAESASRLARLLPVHTVRESGLRKKLLAAYASSDRESAFSAARAATA</sequence>